<feature type="domain" description="ABC transporter" evidence="3">
    <location>
        <begin position="320"/>
        <end position="539"/>
    </location>
</feature>
<dbReference type="InterPro" id="IPR051309">
    <property type="entry name" value="ABCF_ATPase"/>
</dbReference>
<dbReference type="PANTHER" id="PTHR42855">
    <property type="entry name" value="ABC TRANSPORTER ATP-BINDING SUBUNIT"/>
    <property type="match status" value="1"/>
</dbReference>
<dbReference type="SUPFAM" id="SSF52540">
    <property type="entry name" value="P-loop containing nucleoside triphosphate hydrolases"/>
    <property type="match status" value="2"/>
</dbReference>
<evidence type="ECO:0000313" key="4">
    <source>
        <dbReference type="EMBL" id="GHP13556.1"/>
    </source>
</evidence>
<dbReference type="SMART" id="SM00382">
    <property type="entry name" value="AAA"/>
    <property type="match status" value="2"/>
</dbReference>
<protein>
    <submittedName>
        <fullName evidence="4">ABC-F family ATPase</fullName>
    </submittedName>
</protein>
<dbReference type="RefSeq" id="WP_203629595.1">
    <property type="nucleotide sequence ID" value="NZ_BNJR01000010.1"/>
</dbReference>
<dbReference type="Pfam" id="PF12848">
    <property type="entry name" value="ABC_tran_Xtn"/>
    <property type="match status" value="1"/>
</dbReference>
<dbReference type="Pfam" id="PF00005">
    <property type="entry name" value="ABC_tran"/>
    <property type="match status" value="2"/>
</dbReference>
<accession>A0ABQ3VZU9</accession>
<dbReference type="InterPro" id="IPR027417">
    <property type="entry name" value="P-loop_NTPase"/>
</dbReference>
<keyword evidence="5" id="KW-1185">Reference proteome</keyword>
<dbReference type="CDD" id="cd03221">
    <property type="entry name" value="ABCF_EF-3"/>
    <property type="match status" value="2"/>
</dbReference>
<evidence type="ECO:0000256" key="2">
    <source>
        <dbReference type="ARBA" id="ARBA00022840"/>
    </source>
</evidence>
<keyword evidence="1" id="KW-0547">Nucleotide-binding</keyword>
<organism evidence="4 5">
    <name type="scientific">Lentilactobacillus fungorum</name>
    <dbReference type="NCBI Taxonomy" id="2201250"/>
    <lineage>
        <taxon>Bacteria</taxon>
        <taxon>Bacillati</taxon>
        <taxon>Bacillota</taxon>
        <taxon>Bacilli</taxon>
        <taxon>Lactobacillales</taxon>
        <taxon>Lactobacillaceae</taxon>
        <taxon>Lentilactobacillus</taxon>
    </lineage>
</organism>
<dbReference type="EMBL" id="BNJR01000010">
    <property type="protein sequence ID" value="GHP13556.1"/>
    <property type="molecule type" value="Genomic_DNA"/>
</dbReference>
<dbReference type="InterPro" id="IPR003593">
    <property type="entry name" value="AAA+_ATPase"/>
</dbReference>
<dbReference type="InterPro" id="IPR032781">
    <property type="entry name" value="ABC_tran_Xtn"/>
</dbReference>
<evidence type="ECO:0000256" key="1">
    <source>
        <dbReference type="ARBA" id="ARBA00022741"/>
    </source>
</evidence>
<comment type="caution">
    <text evidence="4">The sequence shown here is derived from an EMBL/GenBank/DDBJ whole genome shotgun (WGS) entry which is preliminary data.</text>
</comment>
<sequence length="542" mass="60624">MITISNMGLQISGKKLYDDVNLKFTPGNCYGVIGANGAGKSTFLKLLEGKLSPSTGEIHVDKNERISSLSQDHYGFEDQTVMQTVIQGYQHLADVMAEKDALYAKADFSEEDGIRAANLEAEFAEMDGWNAEADASQLLQSLEIPEALHQQLMSELTEGQKVKVLLARALFGEPDILLLDEPTNGLDVYTIEWLENFLADYPKITIIVSHDRHFLNQTCTEMCDVDFGEIKMYVGNYDFWLQSSQLAAKMRADANAKKEDKIKELQAFVARFSANASKSKQATSRKKQLEKISLDDIKPSSRKYPFIHFEQERQLGNDLLRVDKVSKAIDGVKILDNVTFTLRPGDKTALISRNDLTTTTLMQILAGTMKPDEGEITWGQTVELSSMPKDFSTEFNDNQLRIIDWLRQYAPKGSDDDAFLRGFLGRMLFSGDDVNKEVNVLSGGEKVRCMLAKMMLQKGNTLLLDDPTNHLDLESITSLNEGLVAFPGSLVFTSHDHEFIQTIANHVIEVSGNGIIDKADTTYDEFINHPDVQKKLASLYES</sequence>
<dbReference type="InterPro" id="IPR003439">
    <property type="entry name" value="ABC_transporter-like_ATP-bd"/>
</dbReference>
<gene>
    <name evidence="4" type="ORF">YK48G_09810</name>
</gene>
<feature type="domain" description="ABC transporter" evidence="3">
    <location>
        <begin position="2"/>
        <end position="252"/>
    </location>
</feature>
<name>A0ABQ3VZU9_9LACO</name>
<keyword evidence="2" id="KW-0067">ATP-binding</keyword>
<evidence type="ECO:0000259" key="3">
    <source>
        <dbReference type="PROSITE" id="PS50893"/>
    </source>
</evidence>
<evidence type="ECO:0000313" key="5">
    <source>
        <dbReference type="Proteomes" id="UP000604765"/>
    </source>
</evidence>
<dbReference type="PANTHER" id="PTHR42855:SF2">
    <property type="entry name" value="DRUG RESISTANCE ABC TRANSPORTER,ATP-BINDING PROTEIN"/>
    <property type="match status" value="1"/>
</dbReference>
<proteinExistence type="predicted"/>
<dbReference type="PROSITE" id="PS50893">
    <property type="entry name" value="ABC_TRANSPORTER_2"/>
    <property type="match status" value="2"/>
</dbReference>
<dbReference type="Proteomes" id="UP000604765">
    <property type="component" value="Unassembled WGS sequence"/>
</dbReference>
<dbReference type="Gene3D" id="3.40.50.300">
    <property type="entry name" value="P-loop containing nucleotide triphosphate hydrolases"/>
    <property type="match status" value="2"/>
</dbReference>
<reference evidence="4 5" key="1">
    <citation type="journal article" date="2021" name="Int. J. Syst. Evol. Microbiol.">
        <title>Lentilactobacillus fungorum sp. nov., isolated from spent mushroom substrates.</title>
        <authorList>
            <person name="Tohno M."/>
            <person name="Tanizawa Y."/>
            <person name="Kojima Y."/>
            <person name="Sakamoto M."/>
            <person name="Ohkuma M."/>
            <person name="Kobayashi H."/>
        </authorList>
    </citation>
    <scope>NUCLEOTIDE SEQUENCE [LARGE SCALE GENOMIC DNA]</scope>
    <source>
        <strain evidence="4 5">YK48G</strain>
    </source>
</reference>